<dbReference type="InterPro" id="IPR011009">
    <property type="entry name" value="Kinase-like_dom_sf"/>
</dbReference>
<name>A0A4R0RIP5_9APHY</name>
<dbReference type="SUPFAM" id="SSF56112">
    <property type="entry name" value="Protein kinase-like (PK-like)"/>
    <property type="match status" value="1"/>
</dbReference>
<evidence type="ECO:0000313" key="2">
    <source>
        <dbReference type="Proteomes" id="UP000292702"/>
    </source>
</evidence>
<organism evidence="1 2">
    <name type="scientific">Steccherinum ochraceum</name>
    <dbReference type="NCBI Taxonomy" id="92696"/>
    <lineage>
        <taxon>Eukaryota</taxon>
        <taxon>Fungi</taxon>
        <taxon>Dikarya</taxon>
        <taxon>Basidiomycota</taxon>
        <taxon>Agaricomycotina</taxon>
        <taxon>Agaricomycetes</taxon>
        <taxon>Polyporales</taxon>
        <taxon>Steccherinaceae</taxon>
        <taxon>Steccherinum</taxon>
    </lineage>
</organism>
<dbReference type="Proteomes" id="UP000292702">
    <property type="component" value="Unassembled WGS sequence"/>
</dbReference>
<comment type="caution">
    <text evidence="1">The sequence shown here is derived from an EMBL/GenBank/DDBJ whole genome shotgun (WGS) entry which is preliminary data.</text>
</comment>
<protein>
    <submittedName>
        <fullName evidence="1">Uncharacterized protein</fullName>
    </submittedName>
</protein>
<dbReference type="AlphaFoldDB" id="A0A4R0RIP5"/>
<dbReference type="OrthoDB" id="346907at2759"/>
<proteinExistence type="predicted"/>
<keyword evidence="2" id="KW-1185">Reference proteome</keyword>
<accession>A0A4R0RIP5</accession>
<reference evidence="1 2" key="1">
    <citation type="submission" date="2018-11" db="EMBL/GenBank/DDBJ databases">
        <title>Genome assembly of Steccherinum ochraceum LE-BIN_3174, the white-rot fungus of the Steccherinaceae family (The Residual Polyporoid clade, Polyporales, Basidiomycota).</title>
        <authorList>
            <person name="Fedorova T.V."/>
            <person name="Glazunova O.A."/>
            <person name="Landesman E.O."/>
            <person name="Moiseenko K.V."/>
            <person name="Psurtseva N.V."/>
            <person name="Savinova O.S."/>
            <person name="Shakhova N.V."/>
            <person name="Tyazhelova T.V."/>
            <person name="Vasina D.V."/>
        </authorList>
    </citation>
    <scope>NUCLEOTIDE SEQUENCE [LARGE SCALE GENOMIC DNA]</scope>
    <source>
        <strain evidence="1 2">LE-BIN_3174</strain>
    </source>
</reference>
<evidence type="ECO:0000313" key="1">
    <source>
        <dbReference type="EMBL" id="TCD67336.1"/>
    </source>
</evidence>
<sequence length="173" mass="19665">MTDEQEASGHDMKISALEEPVADGVLPGMLCMVIPWMKNGSLRAYVGKMDDVGFKRVRELEVANITWLLRVWLNCTRILSEGTSYNYGSHHGCGVARRTAPEIFNPEVLGMKSTRTTFHNDINSFARTFVKLYTGQLSYLHLSDFQVPMQVVQYERPTRPVRFLLDLKQLPGL</sequence>
<dbReference type="EMBL" id="RWJN01000101">
    <property type="protein sequence ID" value="TCD67336.1"/>
    <property type="molecule type" value="Genomic_DNA"/>
</dbReference>
<gene>
    <name evidence="1" type="ORF">EIP91_000257</name>
</gene>